<dbReference type="GO" id="GO:0046570">
    <property type="term" value="F:methylthioribulose 1-phosphate dehydratase activity"/>
    <property type="evidence" value="ECO:0007669"/>
    <property type="project" value="TreeGrafter"/>
</dbReference>
<name>A0A6J8DT23_MYTCO</name>
<evidence type="ECO:0000259" key="2">
    <source>
        <dbReference type="Pfam" id="PF00596"/>
    </source>
</evidence>
<dbReference type="Proteomes" id="UP000507470">
    <property type="component" value="Unassembled WGS sequence"/>
</dbReference>
<comment type="similarity">
    <text evidence="1">Belongs to the aldolase class II family. Adducin subfamily.</text>
</comment>
<keyword evidence="4" id="KW-1185">Reference proteome</keyword>
<dbReference type="GO" id="GO:0005737">
    <property type="term" value="C:cytoplasm"/>
    <property type="evidence" value="ECO:0007669"/>
    <property type="project" value="TreeGrafter"/>
</dbReference>
<dbReference type="AlphaFoldDB" id="A0A6J8DT23"/>
<reference evidence="3 4" key="1">
    <citation type="submission" date="2020-06" db="EMBL/GenBank/DDBJ databases">
        <authorList>
            <person name="Li R."/>
            <person name="Bekaert M."/>
        </authorList>
    </citation>
    <scope>NUCLEOTIDE SEQUENCE [LARGE SCALE GENOMIC DNA]</scope>
    <source>
        <strain evidence="4">wild</strain>
    </source>
</reference>
<feature type="domain" description="Class II aldolase/adducin N-terminal" evidence="2">
    <location>
        <begin position="20"/>
        <end position="82"/>
    </location>
</feature>
<dbReference type="PANTHER" id="PTHR10640:SF7">
    <property type="entry name" value="METHYLTHIORIBULOSE-1-PHOSPHATE DEHYDRATASE"/>
    <property type="match status" value="1"/>
</dbReference>
<gene>
    <name evidence="3" type="ORF">MCOR_43181</name>
</gene>
<dbReference type="Pfam" id="PF00596">
    <property type="entry name" value="Aldolase_II"/>
    <property type="match status" value="1"/>
</dbReference>
<accession>A0A6J8DT23</accession>
<dbReference type="EMBL" id="CACVKT020007653">
    <property type="protein sequence ID" value="CAC5409970.1"/>
    <property type="molecule type" value="Genomic_DNA"/>
</dbReference>
<dbReference type="InterPro" id="IPR001303">
    <property type="entry name" value="Aldolase_II/adducin_N"/>
</dbReference>
<dbReference type="InterPro" id="IPR036409">
    <property type="entry name" value="Aldolase_II/adducin_N_sf"/>
</dbReference>
<protein>
    <recommendedName>
        <fullName evidence="2">Class II aldolase/adducin N-terminal domain-containing protein</fullName>
    </recommendedName>
</protein>
<dbReference type="Gene3D" id="3.40.225.10">
    <property type="entry name" value="Class II aldolase/adducin N-terminal domain"/>
    <property type="match status" value="1"/>
</dbReference>
<dbReference type="GO" id="GO:0019509">
    <property type="term" value="P:L-methionine salvage from methylthioadenosine"/>
    <property type="evidence" value="ECO:0007669"/>
    <property type="project" value="TreeGrafter"/>
</dbReference>
<organism evidence="3 4">
    <name type="scientific">Mytilus coruscus</name>
    <name type="common">Sea mussel</name>
    <dbReference type="NCBI Taxonomy" id="42192"/>
    <lineage>
        <taxon>Eukaryota</taxon>
        <taxon>Metazoa</taxon>
        <taxon>Spiralia</taxon>
        <taxon>Lophotrochozoa</taxon>
        <taxon>Mollusca</taxon>
        <taxon>Bivalvia</taxon>
        <taxon>Autobranchia</taxon>
        <taxon>Pteriomorphia</taxon>
        <taxon>Mytilida</taxon>
        <taxon>Mytiloidea</taxon>
        <taxon>Mytilidae</taxon>
        <taxon>Mytilinae</taxon>
        <taxon>Mytilus</taxon>
    </lineage>
</organism>
<dbReference type="PANTHER" id="PTHR10640">
    <property type="entry name" value="METHYLTHIORIBULOSE-1-PHOSPHATE DEHYDRATASE"/>
    <property type="match status" value="1"/>
</dbReference>
<dbReference type="SUPFAM" id="SSF53639">
    <property type="entry name" value="AraD/HMP-PK domain-like"/>
    <property type="match status" value="1"/>
</dbReference>
<sequence length="344" mass="38550">MIKCTYNWTLGKNNKYFDELVIPIVEGQPEEIDLAPYVAKALEDYPDTSCVIIRRHGMYVVGPTWEKTKLMLESFDYLFHIAMQMKLYGLDPTQPPPESNWRMVGSDETSALPNLFDTCSCYREKIQKRLLLNDPDVATRFSQMEITIQKLTEQLSRLENNAGAGSTYVRWGRSICSGDNTELVYSGYAAGQLYLHASYTNRHGGPSNLLCMPGDPELTNISGNGTSLLYGAEYQENILKPDAHDEDVPCAVCRNKKTQNTLMIPGRKSCYSGWQKEYQSLVVSGHRAYSASSYLCMDRDPEYIPGGHVNNDGSLLYVTTTKCGSLPCPPYTDDKAINCVVCSK</sequence>
<evidence type="ECO:0000313" key="3">
    <source>
        <dbReference type="EMBL" id="CAC5409970.1"/>
    </source>
</evidence>
<proteinExistence type="inferred from homology"/>
<dbReference type="OrthoDB" id="6040987at2759"/>
<evidence type="ECO:0000256" key="1">
    <source>
        <dbReference type="ARBA" id="ARBA00006274"/>
    </source>
</evidence>
<evidence type="ECO:0000313" key="4">
    <source>
        <dbReference type="Proteomes" id="UP000507470"/>
    </source>
</evidence>